<proteinExistence type="predicted"/>
<protein>
    <submittedName>
        <fullName evidence="1">Uncharacterized protein</fullName>
    </submittedName>
</protein>
<organism evidence="1">
    <name type="scientific">hydrothermal vent metagenome</name>
    <dbReference type="NCBI Taxonomy" id="652676"/>
    <lineage>
        <taxon>unclassified sequences</taxon>
        <taxon>metagenomes</taxon>
        <taxon>ecological metagenomes</taxon>
    </lineage>
</organism>
<gene>
    <name evidence="1" type="ORF">MNBD_GAMMA21-2076</name>
</gene>
<dbReference type="EMBL" id="UOFR01000009">
    <property type="protein sequence ID" value="VAW91027.1"/>
    <property type="molecule type" value="Genomic_DNA"/>
</dbReference>
<dbReference type="AlphaFoldDB" id="A0A3B0ZUK8"/>
<name>A0A3B0ZUK8_9ZZZZ</name>
<sequence>MHKQDQSSGSTNSIESRFPVDFKDHAGTRLENDRRLLPMADEIESGDNIENLERFAKAYLGMYLDMDMDNSIPPLDRIHILANPELANRVLAGFLAVLQKRAFARAQDIADSIYTVHLAEGYILLAALDIFGREKPDEIPNLPANTLVAAICFSYAYKHSIHQPWLDSIVLHQPEVAIHAFSEFWRQLIIHNTDHLPGIFFIIRKPDYDHIASAVLLPILEDWLTVRKKLLRDLLRCALRTVDHKELYKLSASSVANWNRAEPGRYILWLAVAFILQPTKFRPILNEYVGRTKEKLLPLLDFCYWVFYTDQLKMANFDANGYATLIRMIASRITPQKDRYGELCDNTRKVMFLFYRLACSSNKHVAIEQLLKVRVMKLYEPILKYIDTETFSPDDTSLPEQLDGFLNNLTRLKLIQPRIKWSD</sequence>
<reference evidence="1" key="1">
    <citation type="submission" date="2018-06" db="EMBL/GenBank/DDBJ databases">
        <authorList>
            <person name="Zhirakovskaya E."/>
        </authorList>
    </citation>
    <scope>NUCLEOTIDE SEQUENCE</scope>
</reference>
<evidence type="ECO:0000313" key="1">
    <source>
        <dbReference type="EMBL" id="VAW91027.1"/>
    </source>
</evidence>
<accession>A0A3B0ZUK8</accession>